<keyword evidence="2" id="KW-0472">Membrane</keyword>
<feature type="region of interest" description="Disordered" evidence="1">
    <location>
        <begin position="190"/>
        <end position="231"/>
    </location>
</feature>
<accession>A0A7W3PJD3</accession>
<proteinExistence type="predicted"/>
<keyword evidence="2" id="KW-1133">Transmembrane helix</keyword>
<dbReference type="RefSeq" id="WP_146852609.1">
    <property type="nucleotide sequence ID" value="NZ_BAAAHR010000003.1"/>
</dbReference>
<evidence type="ECO:0000313" key="5">
    <source>
        <dbReference type="Proteomes" id="UP000522688"/>
    </source>
</evidence>
<name>A0A7W3PJD3_9MICO</name>
<dbReference type="Pfam" id="PF12158">
    <property type="entry name" value="DUF3592"/>
    <property type="match status" value="1"/>
</dbReference>
<dbReference type="OrthoDB" id="4550240at2"/>
<evidence type="ECO:0000256" key="2">
    <source>
        <dbReference type="SAM" id="Phobius"/>
    </source>
</evidence>
<dbReference type="Proteomes" id="UP000522688">
    <property type="component" value="Unassembled WGS sequence"/>
</dbReference>
<evidence type="ECO:0000313" key="4">
    <source>
        <dbReference type="EMBL" id="MBA8813851.1"/>
    </source>
</evidence>
<feature type="region of interest" description="Disordered" evidence="1">
    <location>
        <begin position="1"/>
        <end position="26"/>
    </location>
</feature>
<comment type="caution">
    <text evidence="4">The sequence shown here is derived from an EMBL/GenBank/DDBJ whole genome shotgun (WGS) entry which is preliminary data.</text>
</comment>
<organism evidence="4 5">
    <name type="scientific">Frigoribacterium faeni</name>
    <dbReference type="NCBI Taxonomy" id="145483"/>
    <lineage>
        <taxon>Bacteria</taxon>
        <taxon>Bacillati</taxon>
        <taxon>Actinomycetota</taxon>
        <taxon>Actinomycetes</taxon>
        <taxon>Micrococcales</taxon>
        <taxon>Microbacteriaceae</taxon>
        <taxon>Frigoribacterium</taxon>
    </lineage>
</organism>
<evidence type="ECO:0000256" key="1">
    <source>
        <dbReference type="SAM" id="MobiDB-lite"/>
    </source>
</evidence>
<dbReference type="EMBL" id="JACGWW010000002">
    <property type="protein sequence ID" value="MBA8813851.1"/>
    <property type="molecule type" value="Genomic_DNA"/>
</dbReference>
<feature type="transmembrane region" description="Helical" evidence="2">
    <location>
        <begin position="31"/>
        <end position="54"/>
    </location>
</feature>
<keyword evidence="2" id="KW-0812">Transmembrane</keyword>
<reference evidence="4 5" key="1">
    <citation type="submission" date="2020-07" db="EMBL/GenBank/DDBJ databases">
        <title>Sequencing the genomes of 1000 actinobacteria strains.</title>
        <authorList>
            <person name="Klenk H.-P."/>
        </authorList>
    </citation>
    <scope>NUCLEOTIDE SEQUENCE [LARGE SCALE GENOMIC DNA]</scope>
    <source>
        <strain evidence="4 5">DSM 10309</strain>
    </source>
</reference>
<dbReference type="AlphaFoldDB" id="A0A7W3PJD3"/>
<feature type="compositionally biased region" description="Basic residues" evidence="1">
    <location>
        <begin position="194"/>
        <end position="216"/>
    </location>
</feature>
<sequence>MGAPRGKSRRPTRRRTTRAKRPRPKRTATEWLQLALILPLVIGIALVATGVIMLPGAALARHSSDTLVDAGETGTGTVVEVMRTHDPGSRYGSGPTVYYPVTEQVLDGAESTKEWTAYKVRDETYWAVGDRVPLRFDPADPTHVVLDGEADRRIVERRAWTFGLELLVGTGFLLLGIGAEASRRRWLPSDADRRKTRAARRRGAERARRRARRRAERRAERPAQHGGGSVS</sequence>
<feature type="domain" description="DUF3592" evidence="3">
    <location>
        <begin position="75"/>
        <end position="149"/>
    </location>
</feature>
<protein>
    <recommendedName>
        <fullName evidence="3">DUF3592 domain-containing protein</fullName>
    </recommendedName>
</protein>
<gene>
    <name evidence="4" type="ORF">FB463_002100</name>
</gene>
<dbReference type="InterPro" id="IPR021994">
    <property type="entry name" value="DUF3592"/>
</dbReference>
<evidence type="ECO:0000259" key="3">
    <source>
        <dbReference type="Pfam" id="PF12158"/>
    </source>
</evidence>